<evidence type="ECO:0000259" key="18">
    <source>
        <dbReference type="Pfam" id="PF00171"/>
    </source>
</evidence>
<evidence type="ECO:0000256" key="16">
    <source>
        <dbReference type="ARBA" id="ARBA00049141"/>
    </source>
</evidence>
<evidence type="ECO:0000313" key="21">
    <source>
        <dbReference type="Proteomes" id="UP000094527"/>
    </source>
</evidence>
<keyword evidence="6 17" id="KW-0028">Amino-acid biosynthesis</keyword>
<dbReference type="InterPro" id="IPR016161">
    <property type="entry name" value="Ald_DH/histidinol_DH"/>
</dbReference>
<keyword evidence="8 17" id="KW-0808">Transferase</keyword>
<dbReference type="GO" id="GO:0005524">
    <property type="term" value="F:ATP binding"/>
    <property type="evidence" value="ECO:0007669"/>
    <property type="project" value="UniProtKB-UniRule"/>
</dbReference>
<dbReference type="InterPro" id="IPR001048">
    <property type="entry name" value="Asp/Glu/Uridylate_kinase"/>
</dbReference>
<evidence type="ECO:0000256" key="7">
    <source>
        <dbReference type="ARBA" id="ARBA00022650"/>
    </source>
</evidence>
<protein>
    <recommendedName>
        <fullName evidence="17">Delta-1-pyrroline-5-carboxylate synthase</fullName>
    </recommendedName>
    <domain>
        <recommendedName>
            <fullName evidence="17">Glutamate 5-kinase</fullName>
            <shortName evidence="17">GK</shortName>
            <ecNumber evidence="17">2.7.2.11</ecNumber>
        </recommendedName>
        <alternativeName>
            <fullName evidence="17">Gamma-glutamyl kinase</fullName>
        </alternativeName>
    </domain>
    <domain>
        <recommendedName>
            <fullName evidence="17">Gamma-glutamyl phosphate reductase</fullName>
            <shortName evidence="17">GPR</shortName>
            <ecNumber evidence="17">1.2.1.41</ecNumber>
        </recommendedName>
        <alternativeName>
            <fullName evidence="17">Glutamate-5-semialdehyde dehydrogenase</fullName>
        </alternativeName>
        <alternativeName>
            <fullName evidence="17">Glutamyl-gamma-semialdehyde dehydrogenase</fullName>
        </alternativeName>
    </domain>
</protein>
<dbReference type="GO" id="GO:0004349">
    <property type="term" value="F:glutamate 5-kinase activity"/>
    <property type="evidence" value="ECO:0007669"/>
    <property type="project" value="UniProtKB-UniRule"/>
</dbReference>
<evidence type="ECO:0000256" key="11">
    <source>
        <dbReference type="ARBA" id="ARBA00022840"/>
    </source>
</evidence>
<keyword evidence="21" id="KW-1185">Reference proteome</keyword>
<dbReference type="Pfam" id="PF00171">
    <property type="entry name" value="Aldedh"/>
    <property type="match status" value="1"/>
</dbReference>
<organism evidence="20 21">
    <name type="scientific">Orchesella cincta</name>
    <name type="common">Springtail</name>
    <name type="synonym">Podura cincta</name>
    <dbReference type="NCBI Taxonomy" id="48709"/>
    <lineage>
        <taxon>Eukaryota</taxon>
        <taxon>Metazoa</taxon>
        <taxon>Ecdysozoa</taxon>
        <taxon>Arthropoda</taxon>
        <taxon>Hexapoda</taxon>
        <taxon>Collembola</taxon>
        <taxon>Entomobryomorpha</taxon>
        <taxon>Entomobryoidea</taxon>
        <taxon>Orchesellidae</taxon>
        <taxon>Orchesellinae</taxon>
        <taxon>Orchesella</taxon>
    </lineage>
</organism>
<dbReference type="InterPro" id="IPR016163">
    <property type="entry name" value="Ald_DH_C"/>
</dbReference>
<dbReference type="HAMAP" id="MF_00412">
    <property type="entry name" value="ProA"/>
    <property type="match status" value="1"/>
</dbReference>
<evidence type="ECO:0000256" key="17">
    <source>
        <dbReference type="PIRNR" id="PIRNR036429"/>
    </source>
</evidence>
<evidence type="ECO:0000256" key="12">
    <source>
        <dbReference type="ARBA" id="ARBA00022857"/>
    </source>
</evidence>
<dbReference type="InterPro" id="IPR000965">
    <property type="entry name" value="GPR_dom"/>
</dbReference>
<dbReference type="InterPro" id="IPR020593">
    <property type="entry name" value="G-glutamylP_reductase_CS"/>
</dbReference>
<dbReference type="FunFam" id="3.40.1160.10:FF:000006">
    <property type="entry name" value="Glutamate 5-kinase"/>
    <property type="match status" value="1"/>
</dbReference>
<dbReference type="InterPro" id="IPR005715">
    <property type="entry name" value="Glu_5kinase/COase_Synthase"/>
</dbReference>
<evidence type="ECO:0000256" key="3">
    <source>
        <dbReference type="ARBA" id="ARBA00006300"/>
    </source>
</evidence>
<comment type="catalytic activity">
    <reaction evidence="15 17">
        <text>L-glutamate 5-semialdehyde + phosphate + NADP(+) = L-glutamyl 5-phosphate + NADPH + H(+)</text>
        <dbReference type="Rhea" id="RHEA:19541"/>
        <dbReference type="ChEBI" id="CHEBI:15378"/>
        <dbReference type="ChEBI" id="CHEBI:43474"/>
        <dbReference type="ChEBI" id="CHEBI:57783"/>
        <dbReference type="ChEBI" id="CHEBI:58066"/>
        <dbReference type="ChEBI" id="CHEBI:58274"/>
        <dbReference type="ChEBI" id="CHEBI:58349"/>
        <dbReference type="EC" id="1.2.1.41"/>
    </reaction>
</comment>
<dbReference type="InterPro" id="IPR016162">
    <property type="entry name" value="Ald_DH_N"/>
</dbReference>
<dbReference type="SUPFAM" id="SSF53720">
    <property type="entry name" value="ALDH-like"/>
    <property type="match status" value="1"/>
</dbReference>
<dbReference type="InterPro" id="IPR041744">
    <property type="entry name" value="G5K_ProBA"/>
</dbReference>
<dbReference type="InterPro" id="IPR036393">
    <property type="entry name" value="AceGlu_kinase-like_sf"/>
</dbReference>
<evidence type="ECO:0000256" key="15">
    <source>
        <dbReference type="ARBA" id="ARBA00049024"/>
    </source>
</evidence>
<comment type="pathway">
    <text evidence="2 17">Amino-acid biosynthesis; L-proline biosynthesis; L-glutamate 5-semialdehyde from L-glutamate: step 1/2.</text>
</comment>
<keyword evidence="7 17" id="KW-0641">Proline biosynthesis</keyword>
<dbReference type="InterPro" id="IPR015590">
    <property type="entry name" value="Aldehyde_DH_dom"/>
</dbReference>
<dbReference type="NCBIfam" id="NF001221">
    <property type="entry name" value="PRK00197.1"/>
    <property type="match status" value="1"/>
</dbReference>
<keyword evidence="14" id="KW-0511">Multifunctional enzyme</keyword>
<dbReference type="CDD" id="cd04256">
    <property type="entry name" value="AAK_P5CS_ProBA"/>
    <property type="match status" value="1"/>
</dbReference>
<keyword evidence="10 17" id="KW-0418">Kinase</keyword>
<comment type="caution">
    <text evidence="20">The sequence shown here is derived from an EMBL/GenBank/DDBJ whole genome shotgun (WGS) entry which is preliminary data.</text>
</comment>
<dbReference type="SUPFAM" id="SSF53633">
    <property type="entry name" value="Carbamate kinase-like"/>
    <property type="match status" value="1"/>
</dbReference>
<accession>A0A1D2MZZ9</accession>
<dbReference type="Gene3D" id="3.40.605.10">
    <property type="entry name" value="Aldehyde Dehydrogenase, Chain A, domain 1"/>
    <property type="match status" value="1"/>
</dbReference>
<evidence type="ECO:0000256" key="13">
    <source>
        <dbReference type="ARBA" id="ARBA00023002"/>
    </source>
</evidence>
<dbReference type="GO" id="GO:0005739">
    <property type="term" value="C:mitochondrion"/>
    <property type="evidence" value="ECO:0007669"/>
    <property type="project" value="UniProtKB-UniRule"/>
</dbReference>
<dbReference type="STRING" id="48709.A0A1D2MZZ9"/>
<evidence type="ECO:0000256" key="8">
    <source>
        <dbReference type="ARBA" id="ARBA00022679"/>
    </source>
</evidence>
<keyword evidence="13 17" id="KW-0560">Oxidoreductase</keyword>
<proteinExistence type="inferred from homology"/>
<keyword evidence="12 17" id="KW-0521">NADP</keyword>
<dbReference type="PANTHER" id="PTHR11063">
    <property type="entry name" value="GLUTAMATE SEMIALDEHYDE DEHYDROGENASE"/>
    <property type="match status" value="1"/>
</dbReference>
<dbReference type="OrthoDB" id="1934954at2759"/>
<reference evidence="20 21" key="1">
    <citation type="journal article" date="2016" name="Genome Biol. Evol.">
        <title>Gene Family Evolution Reflects Adaptation to Soil Environmental Stressors in the Genome of the Collembolan Orchesella cincta.</title>
        <authorList>
            <person name="Faddeeva-Vakhrusheva A."/>
            <person name="Derks M.F."/>
            <person name="Anvar S.Y."/>
            <person name="Agamennone V."/>
            <person name="Suring W."/>
            <person name="Smit S."/>
            <person name="van Straalen N.M."/>
            <person name="Roelofs D."/>
        </authorList>
    </citation>
    <scope>NUCLEOTIDE SEQUENCE [LARGE SCALE GENOMIC DNA]</scope>
    <source>
        <tissue evidence="20">Mixed pool</tissue>
    </source>
</reference>
<dbReference type="PANTHER" id="PTHR11063:SF8">
    <property type="entry name" value="DELTA-1-PYRROLINE-5-CARBOXYLATE SYNTHASE"/>
    <property type="match status" value="1"/>
</dbReference>
<evidence type="ECO:0000259" key="19">
    <source>
        <dbReference type="Pfam" id="PF00696"/>
    </source>
</evidence>
<comment type="pathway">
    <text evidence="1 17">Amino-acid biosynthesis; L-proline biosynthesis; L-glutamate 5-semialdehyde from L-glutamate: step 2/2.</text>
</comment>
<keyword evidence="11 17" id="KW-0067">ATP-binding</keyword>
<comment type="catalytic activity">
    <reaction evidence="16 17">
        <text>L-glutamate + ATP = L-glutamyl 5-phosphate + ADP</text>
        <dbReference type="Rhea" id="RHEA:14877"/>
        <dbReference type="ChEBI" id="CHEBI:29985"/>
        <dbReference type="ChEBI" id="CHEBI:30616"/>
        <dbReference type="ChEBI" id="CHEBI:58274"/>
        <dbReference type="ChEBI" id="CHEBI:456216"/>
        <dbReference type="EC" id="2.7.2.11"/>
    </reaction>
</comment>
<comment type="similarity">
    <text evidence="3 17">In the C-terminal section; belongs to the gamma-glutamyl phosphate reductase family.</text>
</comment>
<dbReference type="InterPro" id="IPR001057">
    <property type="entry name" value="Glu/AcGlu_kinase"/>
</dbReference>
<dbReference type="OMA" id="PPMFIVD"/>
<dbReference type="Gene3D" id="3.40.309.10">
    <property type="entry name" value="Aldehyde Dehydrogenase, Chain A, domain 2"/>
    <property type="match status" value="1"/>
</dbReference>
<dbReference type="NCBIfam" id="TIGR01027">
    <property type="entry name" value="proB"/>
    <property type="match status" value="1"/>
</dbReference>
<dbReference type="CDD" id="cd07079">
    <property type="entry name" value="ALDH_F18-19_ProA-GPR"/>
    <property type="match status" value="1"/>
</dbReference>
<keyword evidence="5" id="KW-0963">Cytoplasm</keyword>
<dbReference type="GO" id="GO:0055129">
    <property type="term" value="P:L-proline biosynthetic process"/>
    <property type="evidence" value="ECO:0007669"/>
    <property type="project" value="UniProtKB-UniRule"/>
</dbReference>
<sequence length="812" mass="87529">MRSRAIPLIFKFVPNTRCLVGRPHSTLKLPFRNIGYRSISTTSIRYDIQFPMVGSNGTNGFGSGGRVTLASRSELSGARRIVVKVGSAVLTREDNCGLALGRVASLVEQVASLQNAGRDMIMVTSGAVAFGKQKLAQELVMSMSMRQTLHSQDHTVHGNKVVLEPRAAAAVGQSGLMSLYEAMFAQYGVRIAQVLVTKADFADEYTRKHLFQTMSELLALNIVPIVNTNDAVAAPPQVYDALEGDITVNDNDSLAALLSAEIRADLMVLMSDVDGVFTGPPGLDGSRLLHTYCPSMNAEGVRFGTMSRVGTGGMQSKYPYLQVSAATWALHQGIPVVICNGSKEGALTSVMSGRRIGTLFTTQAMGTRSPETLAELAKQGGRHLENLTGDQRSEIIDSIADLLVSKSADIVMANQRDLELAEMEKIESAVIDRLKLTEEKITSLAAGLKQLAQDSRNIVGRTLRRTLLANGLELQQVTVPIGLLMVIFEARPDCLPQIASLAIASGNGLVLKGGSEAVNTNNALMSVVSEALLLHDAQNAIQMVTSREDVGEIITLGMVDLIIPRGSNQLVKQVTAQAQGVPVLGHSEGICHVYIDTEADLDKALHIVKDSKCSYPAACNAAETILLHRNLLGKRNFFANLCDMLKSQRVEIFAGPTLSKELTFGPPPAKSLRTEYSRLAVTIELVSDVLNAVEHINTYGSSHTDCIITENEKTAKEFLKRIDSACAFHNASTRFADGYRFGLGAEVGISTGRIHARGPVGVEGLLTTKWILRGKGDAASDFGPELKDYQHINLPVDEIKGDIFKQEVHVGN</sequence>
<dbReference type="PROSITE" id="PS01223">
    <property type="entry name" value="PROA"/>
    <property type="match status" value="1"/>
</dbReference>
<dbReference type="EMBL" id="LJIJ01000339">
    <property type="protein sequence ID" value="ODM98616.1"/>
    <property type="molecule type" value="Genomic_DNA"/>
</dbReference>
<comment type="similarity">
    <text evidence="4 17">In the N-terminal section; belongs to the glutamate 5-kinase family.</text>
</comment>
<dbReference type="NCBIfam" id="TIGR01092">
    <property type="entry name" value="P5CS"/>
    <property type="match status" value="1"/>
</dbReference>
<dbReference type="AlphaFoldDB" id="A0A1D2MZZ9"/>
<dbReference type="Gene3D" id="3.40.1160.10">
    <property type="entry name" value="Acetylglutamate kinase-like"/>
    <property type="match status" value="1"/>
</dbReference>
<evidence type="ECO:0000256" key="10">
    <source>
        <dbReference type="ARBA" id="ARBA00022777"/>
    </source>
</evidence>
<gene>
    <name evidence="20" type="ORF">Ocin01_08055</name>
</gene>
<evidence type="ECO:0000256" key="14">
    <source>
        <dbReference type="ARBA" id="ARBA00023268"/>
    </source>
</evidence>
<dbReference type="EC" id="1.2.1.41" evidence="17"/>
<dbReference type="Proteomes" id="UP000094527">
    <property type="component" value="Unassembled WGS sequence"/>
</dbReference>
<evidence type="ECO:0000256" key="2">
    <source>
        <dbReference type="ARBA" id="ARBA00005185"/>
    </source>
</evidence>
<evidence type="ECO:0000256" key="9">
    <source>
        <dbReference type="ARBA" id="ARBA00022741"/>
    </source>
</evidence>
<keyword evidence="9 17" id="KW-0547">Nucleotide-binding</keyword>
<feature type="domain" description="Aldehyde dehydrogenase" evidence="18">
    <location>
        <begin position="363"/>
        <end position="650"/>
    </location>
</feature>
<dbReference type="NCBIfam" id="TIGR00407">
    <property type="entry name" value="proA"/>
    <property type="match status" value="1"/>
</dbReference>
<evidence type="ECO:0000256" key="1">
    <source>
        <dbReference type="ARBA" id="ARBA00004985"/>
    </source>
</evidence>
<evidence type="ECO:0000313" key="20">
    <source>
        <dbReference type="EMBL" id="ODM98616.1"/>
    </source>
</evidence>
<feature type="domain" description="Aspartate/glutamate/uridylate kinase" evidence="19">
    <location>
        <begin position="80"/>
        <end position="340"/>
    </location>
</feature>
<dbReference type="GO" id="GO:0004350">
    <property type="term" value="F:glutamate-5-semialdehyde dehydrogenase activity"/>
    <property type="evidence" value="ECO:0007669"/>
    <property type="project" value="UniProtKB-UniRule"/>
</dbReference>
<name>A0A1D2MZZ9_ORCCI</name>
<dbReference type="HAMAP" id="MF_00456">
    <property type="entry name" value="ProB"/>
    <property type="match status" value="1"/>
</dbReference>
<evidence type="ECO:0000256" key="4">
    <source>
        <dbReference type="ARBA" id="ARBA00009302"/>
    </source>
</evidence>
<evidence type="ECO:0000256" key="5">
    <source>
        <dbReference type="ARBA" id="ARBA00022490"/>
    </source>
</evidence>
<dbReference type="EC" id="2.7.2.11" evidence="17"/>
<dbReference type="PRINTS" id="PR00474">
    <property type="entry name" value="GLU5KINASE"/>
</dbReference>
<dbReference type="PIRSF" id="PIRSF036429">
    <property type="entry name" value="P5C_syn"/>
    <property type="match status" value="1"/>
</dbReference>
<evidence type="ECO:0000256" key="6">
    <source>
        <dbReference type="ARBA" id="ARBA00022605"/>
    </source>
</evidence>
<dbReference type="InterPro" id="IPR005766">
    <property type="entry name" value="P5_carboxy_syn"/>
</dbReference>
<dbReference type="UniPathway" id="UPA00098">
    <property type="reaction ID" value="UER00359"/>
</dbReference>
<dbReference type="Pfam" id="PF00696">
    <property type="entry name" value="AA_kinase"/>
    <property type="match status" value="1"/>
</dbReference>